<dbReference type="AlphaFoldDB" id="A0AA37VZ02"/>
<organism evidence="1 2">
    <name type="scientific">Paraferrimonas sedimenticola</name>
    <dbReference type="NCBI Taxonomy" id="375674"/>
    <lineage>
        <taxon>Bacteria</taxon>
        <taxon>Pseudomonadati</taxon>
        <taxon>Pseudomonadota</taxon>
        <taxon>Gammaproteobacteria</taxon>
        <taxon>Alteromonadales</taxon>
        <taxon>Ferrimonadaceae</taxon>
        <taxon>Paraferrimonas</taxon>
    </lineage>
</organism>
<sequence length="139" mass="15530">MTAIIKRELSKGIWSIVAEHCQVSEFEIRKQLHKEGFNILSTTFDENNNLIIVANTVTHPEGTFSKIELGNGNIAVLLDLEQALEIDARTMLEEEGLKVLSATLDNDNQTMIMIARPRNQQPISLGLTPDITRIASQMN</sequence>
<dbReference type="Proteomes" id="UP001161422">
    <property type="component" value="Unassembled WGS sequence"/>
</dbReference>
<reference evidence="1" key="1">
    <citation type="journal article" date="2014" name="Int. J. Syst. Evol. Microbiol.">
        <title>Complete genome sequence of Corynebacterium casei LMG S-19264T (=DSM 44701T), isolated from a smear-ripened cheese.</title>
        <authorList>
            <consortium name="US DOE Joint Genome Institute (JGI-PGF)"/>
            <person name="Walter F."/>
            <person name="Albersmeier A."/>
            <person name="Kalinowski J."/>
            <person name="Ruckert C."/>
        </authorList>
    </citation>
    <scope>NUCLEOTIDE SEQUENCE</scope>
    <source>
        <strain evidence="1">NBRC 101628</strain>
    </source>
</reference>
<dbReference type="RefSeq" id="WP_095505655.1">
    <property type="nucleotide sequence ID" value="NZ_BSNC01000003.1"/>
</dbReference>
<proteinExistence type="predicted"/>
<reference evidence="1" key="2">
    <citation type="submission" date="2023-01" db="EMBL/GenBank/DDBJ databases">
        <title>Draft genome sequence of Paraferrimonas sedimenticola strain NBRC 101628.</title>
        <authorList>
            <person name="Sun Q."/>
            <person name="Mori K."/>
        </authorList>
    </citation>
    <scope>NUCLEOTIDE SEQUENCE</scope>
    <source>
        <strain evidence="1">NBRC 101628</strain>
    </source>
</reference>
<comment type="caution">
    <text evidence="1">The sequence shown here is derived from an EMBL/GenBank/DDBJ whole genome shotgun (WGS) entry which is preliminary data.</text>
</comment>
<gene>
    <name evidence="1" type="ORF">GCM10007895_09710</name>
</gene>
<protein>
    <submittedName>
        <fullName evidence="1">Uncharacterized protein</fullName>
    </submittedName>
</protein>
<keyword evidence="2" id="KW-1185">Reference proteome</keyword>
<evidence type="ECO:0000313" key="1">
    <source>
        <dbReference type="EMBL" id="GLP95665.1"/>
    </source>
</evidence>
<evidence type="ECO:0000313" key="2">
    <source>
        <dbReference type="Proteomes" id="UP001161422"/>
    </source>
</evidence>
<name>A0AA37VZ02_9GAMM</name>
<dbReference type="EMBL" id="BSNC01000003">
    <property type="protein sequence ID" value="GLP95665.1"/>
    <property type="molecule type" value="Genomic_DNA"/>
</dbReference>
<accession>A0AA37VZ02</accession>